<dbReference type="InterPro" id="IPR036770">
    <property type="entry name" value="Ankyrin_rpt-contain_sf"/>
</dbReference>
<protein>
    <submittedName>
        <fullName evidence="1">Ankyrin repeat domain-containing protein 50-like isoform X2</fullName>
    </submittedName>
</protein>
<keyword evidence="2" id="KW-1185">Reference proteome</keyword>
<organism evidence="1 2">
    <name type="scientific">Biomphalaria pfeifferi</name>
    <name type="common">Bloodfluke planorb</name>
    <name type="synonym">Freshwater snail</name>
    <dbReference type="NCBI Taxonomy" id="112525"/>
    <lineage>
        <taxon>Eukaryota</taxon>
        <taxon>Metazoa</taxon>
        <taxon>Spiralia</taxon>
        <taxon>Lophotrochozoa</taxon>
        <taxon>Mollusca</taxon>
        <taxon>Gastropoda</taxon>
        <taxon>Heterobranchia</taxon>
        <taxon>Euthyneura</taxon>
        <taxon>Panpulmonata</taxon>
        <taxon>Hygrophila</taxon>
        <taxon>Lymnaeoidea</taxon>
        <taxon>Planorbidae</taxon>
        <taxon>Biomphalaria</taxon>
    </lineage>
</organism>
<reference evidence="1" key="1">
    <citation type="journal article" date="2023" name="PLoS Negl. Trop. Dis.">
        <title>A genome sequence for Biomphalaria pfeifferi, the major vector snail for the human-infecting parasite Schistosoma mansoni.</title>
        <authorList>
            <person name="Bu L."/>
            <person name="Lu L."/>
            <person name="Laidemitt M.R."/>
            <person name="Zhang S.M."/>
            <person name="Mutuku M."/>
            <person name="Mkoji G."/>
            <person name="Steinauer M."/>
            <person name="Loker E.S."/>
        </authorList>
    </citation>
    <scope>NUCLEOTIDE SEQUENCE</scope>
    <source>
        <strain evidence="1">KasaAsao</strain>
    </source>
</reference>
<proteinExistence type="predicted"/>
<dbReference type="Proteomes" id="UP001233172">
    <property type="component" value="Unassembled WGS sequence"/>
</dbReference>
<dbReference type="AlphaFoldDB" id="A0AAD8AZS0"/>
<evidence type="ECO:0000313" key="1">
    <source>
        <dbReference type="EMBL" id="KAK0044663.1"/>
    </source>
</evidence>
<dbReference type="InterPro" id="IPR002110">
    <property type="entry name" value="Ankyrin_rpt"/>
</dbReference>
<dbReference type="SUPFAM" id="SSF48403">
    <property type="entry name" value="Ankyrin repeat"/>
    <property type="match status" value="1"/>
</dbReference>
<sequence length="119" mass="13222">MYCLDSDIANSLLLNGADVKLKSGKRNLSALLNLFLNDDTDKACKNEKIKTTDEMFEVTLELTTLYLSHGANINDKDSEGKTALMLASSLKNHAKVVTYFLDSGTDQWITMVKMPFITP</sequence>
<dbReference type="Pfam" id="PF00023">
    <property type="entry name" value="Ank"/>
    <property type="match status" value="1"/>
</dbReference>
<gene>
    <name evidence="1" type="ORF">Bpfe_025951</name>
</gene>
<dbReference type="EMBL" id="JASAOG010000194">
    <property type="protein sequence ID" value="KAK0044663.1"/>
    <property type="molecule type" value="Genomic_DNA"/>
</dbReference>
<reference evidence="1" key="2">
    <citation type="submission" date="2023-04" db="EMBL/GenBank/DDBJ databases">
        <authorList>
            <person name="Bu L."/>
            <person name="Lu L."/>
            <person name="Laidemitt M.R."/>
            <person name="Zhang S.M."/>
            <person name="Mutuku M."/>
            <person name="Mkoji G."/>
            <person name="Steinauer M."/>
            <person name="Loker E.S."/>
        </authorList>
    </citation>
    <scope>NUCLEOTIDE SEQUENCE</scope>
    <source>
        <strain evidence="1">KasaAsao</strain>
        <tissue evidence="1">Whole Snail</tissue>
    </source>
</reference>
<dbReference type="Gene3D" id="1.25.40.20">
    <property type="entry name" value="Ankyrin repeat-containing domain"/>
    <property type="match status" value="1"/>
</dbReference>
<comment type="caution">
    <text evidence="1">The sequence shown here is derived from an EMBL/GenBank/DDBJ whole genome shotgun (WGS) entry which is preliminary data.</text>
</comment>
<accession>A0AAD8AZS0</accession>
<evidence type="ECO:0000313" key="2">
    <source>
        <dbReference type="Proteomes" id="UP001233172"/>
    </source>
</evidence>
<name>A0AAD8AZS0_BIOPF</name>